<dbReference type="AlphaFoldDB" id="A0A0F4YDK7"/>
<comment type="caution">
    <text evidence="1">The sequence shown here is derived from an EMBL/GenBank/DDBJ whole genome shotgun (WGS) entry which is preliminary data.</text>
</comment>
<dbReference type="EMBL" id="LASV01000800">
    <property type="protein sequence ID" value="KKA16264.1"/>
    <property type="molecule type" value="Genomic_DNA"/>
</dbReference>
<dbReference type="RefSeq" id="XP_013322876.1">
    <property type="nucleotide sequence ID" value="XM_013467422.1"/>
</dbReference>
<accession>A0A0F4YDK7</accession>
<reference evidence="1 2" key="1">
    <citation type="submission" date="2015-04" db="EMBL/GenBank/DDBJ databases">
        <authorList>
            <person name="Heijne W.H."/>
            <person name="Fedorova N.D."/>
            <person name="Nierman W.C."/>
            <person name="Vollebregt A.W."/>
            <person name="Zhao Z."/>
            <person name="Wu L."/>
            <person name="Kumar M."/>
            <person name="Stam H."/>
            <person name="van den Berg M.A."/>
            <person name="Pel H.J."/>
        </authorList>
    </citation>
    <scope>NUCLEOTIDE SEQUENCE [LARGE SCALE GENOMIC DNA]</scope>
    <source>
        <strain evidence="1 2">CBS 393.64</strain>
    </source>
</reference>
<organism evidence="1 2">
    <name type="scientific">Rasamsonia emersonii (strain ATCC 16479 / CBS 393.64 / IMI 116815)</name>
    <dbReference type="NCBI Taxonomy" id="1408163"/>
    <lineage>
        <taxon>Eukaryota</taxon>
        <taxon>Fungi</taxon>
        <taxon>Dikarya</taxon>
        <taxon>Ascomycota</taxon>
        <taxon>Pezizomycotina</taxon>
        <taxon>Eurotiomycetes</taxon>
        <taxon>Eurotiomycetidae</taxon>
        <taxon>Eurotiales</taxon>
        <taxon>Trichocomaceae</taxon>
        <taxon>Rasamsonia</taxon>
    </lineage>
</organism>
<proteinExistence type="predicted"/>
<feature type="non-terminal residue" evidence="1">
    <location>
        <position position="1"/>
    </location>
</feature>
<keyword evidence="2" id="KW-1185">Reference proteome</keyword>
<dbReference type="GeneID" id="25313218"/>
<evidence type="ECO:0000313" key="2">
    <source>
        <dbReference type="Proteomes" id="UP000053958"/>
    </source>
</evidence>
<sequence>DGMLPTKVIGCLAQDFQPRCPNDTANTSTREDISIILDPGDIEVMISNVQHAQTQRHADRNPLLALHVQVPQRDPGEEGQDEIQHGGPRYLPVSASISVSFVGEWPLAYRT</sequence>
<name>A0A0F4YDK7_RASE3</name>
<gene>
    <name evidence="1" type="ORF">T310_10150</name>
</gene>
<evidence type="ECO:0000313" key="1">
    <source>
        <dbReference type="EMBL" id="KKA16264.1"/>
    </source>
</evidence>
<protein>
    <submittedName>
        <fullName evidence="1">Uncharacterized protein</fullName>
    </submittedName>
</protein>
<dbReference type="Proteomes" id="UP000053958">
    <property type="component" value="Unassembled WGS sequence"/>
</dbReference>